<sequence length="54" mass="6241">MLKEKLEGSSCARQKNQKKGLDKEKLLAEYRSITRTLNKTEKRLCHDKGVDAHL</sequence>
<evidence type="ECO:0000313" key="2">
    <source>
        <dbReference type="EMBL" id="MED6204839.1"/>
    </source>
</evidence>
<dbReference type="Proteomes" id="UP001341840">
    <property type="component" value="Unassembled WGS sequence"/>
</dbReference>
<gene>
    <name evidence="2" type="ORF">PIB30_012610</name>
</gene>
<protein>
    <submittedName>
        <fullName evidence="2">Uncharacterized protein</fullName>
    </submittedName>
</protein>
<name>A0ABU6Y6E7_9FABA</name>
<feature type="non-terminal residue" evidence="2">
    <location>
        <position position="54"/>
    </location>
</feature>
<reference evidence="2 3" key="1">
    <citation type="journal article" date="2023" name="Plants (Basel)">
        <title>Bridging the Gap: Combining Genomics and Transcriptomics Approaches to Understand Stylosanthes scabra, an Orphan Legume from the Brazilian Caatinga.</title>
        <authorList>
            <person name="Ferreira-Neto J.R.C."/>
            <person name="da Silva M.D."/>
            <person name="Binneck E."/>
            <person name="de Melo N.F."/>
            <person name="da Silva R.H."/>
            <person name="de Melo A.L.T.M."/>
            <person name="Pandolfi V."/>
            <person name="Bustamante F.O."/>
            <person name="Brasileiro-Vidal A.C."/>
            <person name="Benko-Iseppon A.M."/>
        </authorList>
    </citation>
    <scope>NUCLEOTIDE SEQUENCE [LARGE SCALE GENOMIC DNA]</scope>
    <source>
        <tissue evidence="2">Leaves</tissue>
    </source>
</reference>
<organism evidence="2 3">
    <name type="scientific">Stylosanthes scabra</name>
    <dbReference type="NCBI Taxonomy" id="79078"/>
    <lineage>
        <taxon>Eukaryota</taxon>
        <taxon>Viridiplantae</taxon>
        <taxon>Streptophyta</taxon>
        <taxon>Embryophyta</taxon>
        <taxon>Tracheophyta</taxon>
        <taxon>Spermatophyta</taxon>
        <taxon>Magnoliopsida</taxon>
        <taxon>eudicotyledons</taxon>
        <taxon>Gunneridae</taxon>
        <taxon>Pentapetalae</taxon>
        <taxon>rosids</taxon>
        <taxon>fabids</taxon>
        <taxon>Fabales</taxon>
        <taxon>Fabaceae</taxon>
        <taxon>Papilionoideae</taxon>
        <taxon>50 kb inversion clade</taxon>
        <taxon>dalbergioids sensu lato</taxon>
        <taxon>Dalbergieae</taxon>
        <taxon>Pterocarpus clade</taxon>
        <taxon>Stylosanthes</taxon>
    </lineage>
</organism>
<evidence type="ECO:0000313" key="3">
    <source>
        <dbReference type="Proteomes" id="UP001341840"/>
    </source>
</evidence>
<dbReference type="EMBL" id="JASCZI010241687">
    <property type="protein sequence ID" value="MED6204839.1"/>
    <property type="molecule type" value="Genomic_DNA"/>
</dbReference>
<accession>A0ABU6Y6E7</accession>
<comment type="caution">
    <text evidence="2">The sequence shown here is derived from an EMBL/GenBank/DDBJ whole genome shotgun (WGS) entry which is preliminary data.</text>
</comment>
<feature type="region of interest" description="Disordered" evidence="1">
    <location>
        <begin position="1"/>
        <end position="20"/>
    </location>
</feature>
<proteinExistence type="predicted"/>
<keyword evidence="3" id="KW-1185">Reference proteome</keyword>
<evidence type="ECO:0000256" key="1">
    <source>
        <dbReference type="SAM" id="MobiDB-lite"/>
    </source>
</evidence>